<reference evidence="1" key="1">
    <citation type="submission" date="2019-03" db="EMBL/GenBank/DDBJ databases">
        <authorList>
            <person name="Hao L."/>
        </authorList>
    </citation>
    <scope>NUCLEOTIDE SEQUENCE</scope>
</reference>
<evidence type="ECO:0000313" key="1">
    <source>
        <dbReference type="EMBL" id="VFU11303.1"/>
    </source>
</evidence>
<protein>
    <submittedName>
        <fullName evidence="1">Uncharacterized protein</fullName>
    </submittedName>
</protein>
<proteinExistence type="predicted"/>
<name>A0A485LTR5_9ZZZZ</name>
<accession>A0A485LTR5</accession>
<organism evidence="1">
    <name type="scientific">anaerobic digester metagenome</name>
    <dbReference type="NCBI Taxonomy" id="1263854"/>
    <lineage>
        <taxon>unclassified sequences</taxon>
        <taxon>metagenomes</taxon>
        <taxon>ecological metagenomes</taxon>
    </lineage>
</organism>
<sequence>MEPCLLRGQGIPPYGGIIQSRTLWVRMIYYCSHMSMDIYQNGRYMDVFSAYLLKRKGIPSSG</sequence>
<dbReference type="AlphaFoldDB" id="A0A485LTR5"/>
<dbReference type="EMBL" id="CAADRM010000005">
    <property type="protein sequence ID" value="VFU11303.1"/>
    <property type="molecule type" value="Genomic_DNA"/>
</dbReference>
<gene>
    <name evidence="1" type="ORF">SCFA_1020011</name>
</gene>